<feature type="compositionally biased region" description="Low complexity" evidence="7">
    <location>
        <begin position="699"/>
        <end position="711"/>
    </location>
</feature>
<dbReference type="GO" id="GO:0030036">
    <property type="term" value="P:actin cytoskeleton organization"/>
    <property type="evidence" value="ECO:0007669"/>
    <property type="project" value="UniProtKB-UniRule"/>
</dbReference>
<evidence type="ECO:0000256" key="6">
    <source>
        <dbReference type="RuleBase" id="RU367034"/>
    </source>
</evidence>
<feature type="region of interest" description="Disordered" evidence="7">
    <location>
        <begin position="697"/>
        <end position="723"/>
    </location>
</feature>
<dbReference type="GO" id="GO:0003779">
    <property type="term" value="F:actin binding"/>
    <property type="evidence" value="ECO:0007669"/>
    <property type="project" value="UniProtKB-UniRule"/>
</dbReference>
<evidence type="ECO:0000313" key="8">
    <source>
        <dbReference type="EMBL" id="KAL3536583.1"/>
    </source>
</evidence>
<feature type="compositionally biased region" description="Basic residues" evidence="7">
    <location>
        <begin position="185"/>
        <end position="196"/>
    </location>
</feature>
<evidence type="ECO:0000313" key="9">
    <source>
        <dbReference type="Proteomes" id="UP001630127"/>
    </source>
</evidence>
<proteinExistence type="inferred from homology"/>
<accession>A0ABD3AZX8</accession>
<keyword evidence="4 6" id="KW-0206">Cytoskeleton</keyword>
<reference evidence="8 9" key="1">
    <citation type="submission" date="2024-11" db="EMBL/GenBank/DDBJ databases">
        <title>A near-complete genome assembly of Cinchona calisaya.</title>
        <authorList>
            <person name="Lian D.C."/>
            <person name="Zhao X.W."/>
            <person name="Wei L."/>
        </authorList>
    </citation>
    <scope>NUCLEOTIDE SEQUENCE [LARGE SCALE GENOMIC DNA]</scope>
    <source>
        <tissue evidence="8">Nenye</tissue>
    </source>
</reference>
<evidence type="ECO:0000256" key="4">
    <source>
        <dbReference type="ARBA" id="ARBA00023212"/>
    </source>
</evidence>
<feature type="compositionally biased region" description="Polar residues" evidence="7">
    <location>
        <begin position="471"/>
        <end position="486"/>
    </location>
</feature>
<keyword evidence="3 6" id="KW-0963">Cytoplasm</keyword>
<dbReference type="GO" id="GO:0051127">
    <property type="term" value="P:positive regulation of actin nucleation"/>
    <property type="evidence" value="ECO:0007669"/>
    <property type="project" value="UniProtKB-ARBA"/>
</dbReference>
<feature type="region of interest" description="Disordered" evidence="7">
    <location>
        <begin position="1352"/>
        <end position="1372"/>
    </location>
</feature>
<sequence length="1486" mass="162705">MPLSRYQIRNEYSLADPDLYRAADKDDPEALLEGVAMAGLVGVLRQLGDLAEFAAEIFHDLHEEVMATAARGHNLMVRVQQLEAEFPAIEKAFLSQTSQSSFYYSAGINWHPNMRMDQNLITQGDLPRFIMDSYEECRGPPRLFLLDKFDVAGAGACLKRYTDPSVFKVETSYSAITTADGLREKKPRKAKKKGSRWRNGETPETLTTSHAKLHQLFLEERVENGTNDSARRVKLKRRLNGFPFDSRSGKSYMENFLKSPLPDHEEVHEIPVDSSPLALPYSSTYESEIVEISTVSPEKESKAMRSPPSSPTRKGTKLEAAIDELNEVPSPKGIFVVSKSNPDLEANDISTNIHKGVTEKEISVDGGIKTEGSIDEYQFDDVLSEIDNYVDALTTMESEMDTDSELRSKNNLHYLNGRRQASDLDADGEQVHDHSSDSLSMGNSTLSDDGNSSSKKDLSSFSYSDSHSISAETTPSDGEISSNVFRSNEIHEAEEPSQQSIGEGGQISKHPGGAVSDGAFTETVEIPIHSSKLGDPTASSSPSDSDPVDKNEEAVVKEVASVVPETDEMVARVSMDPPLVSSTDVWQQEGDYLSPYMSGDNQHMDEFEDENTNSTANLGCTSYISVPSLSKDGFPFQASAENKFDGELEDDGNQQEDLPSTSDCVVVPHAMNENPSLLPNQSEPLPELHDEYPNWMDKLSSSSNPSNTLLQNREDLSPKMSSKTLPVDNSGVEHPNFLLDALVCVSDTVDADTQKKITENVLVIVPQIGRAECNLVPNSVENPIDPLNLDMTLTEDQPIDPMRSELETQYSKLDPVDTVFEIEDSIPSAGERAENVIFKEDVPIICESVESFVSGTTADIPPLGPSKERTLYLSGEYFDEPTNLGDSAVMDEATSYPDLLDEYATSEPSLVAGVLAHLDEVDHELLNVPNTFADHDGSAVEDIDGASSVEDIDGASSVDPKKLQEGPLLSVVDEHNGLEAETCLLDRPRESDVTEVVYDQKLASLDLNSLCNKVTSDDSGIQACSASSDTYIVSEASSSLNSGDAPTCHQLSVEQNEEELEHLEEKFDLLPQEHEEELLNGVEANSELLNQWQQTHHLIHDDQVGLLDASSKSSLVNIPSQPSASEILPQGSNMTDVSEHLLDPSSSIFSGFSLLTNSSQIYVEEMPPLPPLPPVQWRMGKFQHANQAPERVSTRHSATAFPPLLPSNSIQEAQPLTSLLPPPVSPHEMSTTVCEQPICNTGPFISQVAPLVHDGDSKDNILPPEGTECTSTSLQSSGSHGEMLQNDFQAGEGENLQTNLDSSHACAMDAASADTWALSHEEAVKLEDMELGQGSGHSEDNVMTCHTTELPSNVSNEHTMPTSEENLSWPSAEDGKLHGVRMVKLLRPRNPLIDAVAAHDKSKLRKVTERVRPQIQKEDERDSLLKQIRTKSFNLKPAVVTRPSIQGPKTNLKVAAILEKAKTIRQAFVGSDEEDDDDDDDSWSDS</sequence>
<evidence type="ECO:0000256" key="5">
    <source>
        <dbReference type="ARBA" id="ARBA00055640"/>
    </source>
</evidence>
<dbReference type="Gene3D" id="1.20.5.340">
    <property type="match status" value="1"/>
</dbReference>
<gene>
    <name evidence="8" type="ORF">ACH5RR_005044</name>
</gene>
<feature type="compositionally biased region" description="Low complexity" evidence="7">
    <location>
        <begin position="447"/>
        <end position="470"/>
    </location>
</feature>
<dbReference type="EMBL" id="JBJUIK010000002">
    <property type="protein sequence ID" value="KAL3536583.1"/>
    <property type="molecule type" value="Genomic_DNA"/>
</dbReference>
<evidence type="ECO:0000256" key="3">
    <source>
        <dbReference type="ARBA" id="ARBA00022490"/>
    </source>
</evidence>
<feature type="compositionally biased region" description="Polar residues" evidence="7">
    <location>
        <begin position="1352"/>
        <end position="1369"/>
    </location>
</feature>
<comment type="similarity">
    <text evidence="2 6">Belongs to the SCAR/WAVE family.</text>
</comment>
<keyword evidence="9" id="KW-1185">Reference proteome</keyword>
<evidence type="ECO:0000256" key="7">
    <source>
        <dbReference type="SAM" id="MobiDB-lite"/>
    </source>
</evidence>
<feature type="region of interest" description="Disordered" evidence="7">
    <location>
        <begin position="424"/>
        <end position="554"/>
    </location>
</feature>
<organism evidence="8 9">
    <name type="scientific">Cinchona calisaya</name>
    <dbReference type="NCBI Taxonomy" id="153742"/>
    <lineage>
        <taxon>Eukaryota</taxon>
        <taxon>Viridiplantae</taxon>
        <taxon>Streptophyta</taxon>
        <taxon>Embryophyta</taxon>
        <taxon>Tracheophyta</taxon>
        <taxon>Spermatophyta</taxon>
        <taxon>Magnoliopsida</taxon>
        <taxon>eudicotyledons</taxon>
        <taxon>Gunneridae</taxon>
        <taxon>Pentapetalae</taxon>
        <taxon>asterids</taxon>
        <taxon>lamiids</taxon>
        <taxon>Gentianales</taxon>
        <taxon>Rubiaceae</taxon>
        <taxon>Cinchonoideae</taxon>
        <taxon>Cinchoneae</taxon>
        <taxon>Cinchona</taxon>
    </lineage>
</organism>
<dbReference type="GO" id="GO:0005737">
    <property type="term" value="C:cytoplasm"/>
    <property type="evidence" value="ECO:0007669"/>
    <property type="project" value="UniProtKB-ARBA"/>
</dbReference>
<dbReference type="PANTHER" id="PTHR12902">
    <property type="entry name" value="WASP-1"/>
    <property type="match status" value="1"/>
</dbReference>
<dbReference type="PANTHER" id="PTHR12902:SF1">
    <property type="entry name" value="WISKOTT-ALDRICH SYNDROME PROTEIN FAMILY MEMBER"/>
    <property type="match status" value="1"/>
</dbReference>
<evidence type="ECO:0000256" key="1">
    <source>
        <dbReference type="ARBA" id="ARBA00004245"/>
    </source>
</evidence>
<protein>
    <recommendedName>
        <fullName evidence="6">Protein SCAR</fullName>
    </recommendedName>
    <alternativeName>
        <fullName evidence="6">Protein WAVE</fullName>
    </alternativeName>
</protein>
<dbReference type="GO" id="GO:0005856">
    <property type="term" value="C:cytoskeleton"/>
    <property type="evidence" value="ECO:0007669"/>
    <property type="project" value="UniProtKB-SubCell"/>
</dbReference>
<comment type="subcellular location">
    <subcellularLocation>
        <location evidence="1 6">Cytoplasm</location>
        <location evidence="1 6">Cytoskeleton</location>
    </subcellularLocation>
</comment>
<feature type="region of interest" description="Disordered" evidence="7">
    <location>
        <begin position="183"/>
        <end position="205"/>
    </location>
</feature>
<evidence type="ECO:0000256" key="2">
    <source>
        <dbReference type="ARBA" id="ARBA00006993"/>
    </source>
</evidence>
<dbReference type="Gene3D" id="6.10.280.150">
    <property type="match status" value="2"/>
</dbReference>
<keyword evidence="6" id="KW-0009">Actin-binding</keyword>
<comment type="caution">
    <text evidence="8">The sequence shown here is derived from an EMBL/GenBank/DDBJ whole genome shotgun (WGS) entry which is preliminary data.</text>
</comment>
<dbReference type="FunFam" id="1.20.5.340:FF:000045">
    <property type="entry name" value="SCAR family protein"/>
    <property type="match status" value="1"/>
</dbReference>
<dbReference type="InterPro" id="IPR028288">
    <property type="entry name" value="SCAR/WAVE_fam"/>
</dbReference>
<feature type="region of interest" description="Disordered" evidence="7">
    <location>
        <begin position="294"/>
        <end position="315"/>
    </location>
</feature>
<name>A0ABD3AZX8_9GENT</name>
<feature type="compositionally biased region" description="Polar residues" evidence="7">
    <location>
        <begin position="437"/>
        <end position="446"/>
    </location>
</feature>
<comment type="function">
    <text evidence="5">Involved in regulation of actin and microtubule organization. Part of a WAVE complex that activates the Arp2/3 complex. Regulates trichome branch positioning and expansion.</text>
</comment>
<dbReference type="Proteomes" id="UP001630127">
    <property type="component" value="Unassembled WGS sequence"/>
</dbReference>